<comment type="caution">
    <text evidence="1">The sequence shown here is derived from an EMBL/GenBank/DDBJ whole genome shotgun (WGS) entry which is preliminary data.</text>
</comment>
<keyword evidence="2" id="KW-1185">Reference proteome</keyword>
<reference evidence="1 2" key="1">
    <citation type="submission" date="2015-12" db="EMBL/GenBank/DDBJ databases">
        <title>The genome of Folsomia candida.</title>
        <authorList>
            <person name="Faddeeva A."/>
            <person name="Derks M.F."/>
            <person name="Anvar Y."/>
            <person name="Smit S."/>
            <person name="Van Straalen N."/>
            <person name="Roelofs D."/>
        </authorList>
    </citation>
    <scope>NUCLEOTIDE SEQUENCE [LARGE SCALE GENOMIC DNA]</scope>
    <source>
        <strain evidence="1 2">VU population</strain>
        <tissue evidence="1">Whole body</tissue>
    </source>
</reference>
<gene>
    <name evidence="1" type="ORF">Fcan01_14320</name>
</gene>
<dbReference type="EMBL" id="LNIX01000008">
    <property type="protein sequence ID" value="OXA50796.1"/>
    <property type="molecule type" value="Genomic_DNA"/>
</dbReference>
<evidence type="ECO:0000313" key="1">
    <source>
        <dbReference type="EMBL" id="OXA50796.1"/>
    </source>
</evidence>
<protein>
    <submittedName>
        <fullName evidence="1">Uncharacterized protein</fullName>
    </submittedName>
</protein>
<organism evidence="1 2">
    <name type="scientific">Folsomia candida</name>
    <name type="common">Springtail</name>
    <dbReference type="NCBI Taxonomy" id="158441"/>
    <lineage>
        <taxon>Eukaryota</taxon>
        <taxon>Metazoa</taxon>
        <taxon>Ecdysozoa</taxon>
        <taxon>Arthropoda</taxon>
        <taxon>Hexapoda</taxon>
        <taxon>Collembola</taxon>
        <taxon>Entomobryomorpha</taxon>
        <taxon>Isotomoidea</taxon>
        <taxon>Isotomidae</taxon>
        <taxon>Proisotominae</taxon>
        <taxon>Folsomia</taxon>
    </lineage>
</organism>
<name>A0A226E2T5_FOLCA</name>
<evidence type="ECO:0000313" key="2">
    <source>
        <dbReference type="Proteomes" id="UP000198287"/>
    </source>
</evidence>
<accession>A0A226E2T5</accession>
<sequence length="141" mass="16245">MDEVMKEKKKSATISMAVGNSSNYWYMAHSSSYMKTVRAFAYVLKFTNRNKEDLSERKTELTGADISVAEMKLLKIVQEESFGKEKQLISGLRVKADQDGLLRVQTKLIQREDTEAFRMPQLNGTNDSNLEIRKDQLRIME</sequence>
<dbReference type="Proteomes" id="UP000198287">
    <property type="component" value="Unassembled WGS sequence"/>
</dbReference>
<dbReference type="AlphaFoldDB" id="A0A226E2T5"/>
<proteinExistence type="predicted"/>